<evidence type="ECO:0008006" key="4">
    <source>
        <dbReference type="Google" id="ProtNLM"/>
    </source>
</evidence>
<sequence>MVIITAAVWTLRALRDTAPERPRTAARLAAAQWGTPAFTLGATFLMAARPDSVGVALAPVVLATVVTAAAFRRGATARPVRAV</sequence>
<gene>
    <name evidence="2" type="ORF">AB0L16_22890</name>
</gene>
<name>A0ABV3K267_STRON</name>
<keyword evidence="1" id="KW-1133">Transmembrane helix</keyword>
<feature type="transmembrane region" description="Helical" evidence="1">
    <location>
        <begin position="53"/>
        <end position="71"/>
    </location>
</feature>
<evidence type="ECO:0000313" key="3">
    <source>
        <dbReference type="Proteomes" id="UP001552594"/>
    </source>
</evidence>
<keyword evidence="3" id="KW-1185">Reference proteome</keyword>
<dbReference type="RefSeq" id="WP_153068743.1">
    <property type="nucleotide sequence ID" value="NZ_JBFAUK010000019.1"/>
</dbReference>
<evidence type="ECO:0000256" key="1">
    <source>
        <dbReference type="SAM" id="Phobius"/>
    </source>
</evidence>
<dbReference type="EMBL" id="JBFAUK010000019">
    <property type="protein sequence ID" value="MEV5509243.1"/>
    <property type="molecule type" value="Genomic_DNA"/>
</dbReference>
<protein>
    <recommendedName>
        <fullName evidence="4">Integral membrane protein</fullName>
    </recommendedName>
</protein>
<keyword evidence="1" id="KW-0812">Transmembrane</keyword>
<comment type="caution">
    <text evidence="2">The sequence shown here is derived from an EMBL/GenBank/DDBJ whole genome shotgun (WGS) entry which is preliminary data.</text>
</comment>
<accession>A0ABV3K267</accession>
<dbReference type="Proteomes" id="UP001552594">
    <property type="component" value="Unassembled WGS sequence"/>
</dbReference>
<reference evidence="2 3" key="1">
    <citation type="submission" date="2024-06" db="EMBL/GenBank/DDBJ databases">
        <title>The Natural Products Discovery Center: Release of the First 8490 Sequenced Strains for Exploring Actinobacteria Biosynthetic Diversity.</title>
        <authorList>
            <person name="Kalkreuter E."/>
            <person name="Kautsar S.A."/>
            <person name="Yang D."/>
            <person name="Bader C.D."/>
            <person name="Teijaro C.N."/>
            <person name="Fluegel L."/>
            <person name="Davis C.M."/>
            <person name="Simpson J.R."/>
            <person name="Lauterbach L."/>
            <person name="Steele A.D."/>
            <person name="Gui C."/>
            <person name="Meng S."/>
            <person name="Li G."/>
            <person name="Viehrig K."/>
            <person name="Ye F."/>
            <person name="Su P."/>
            <person name="Kiefer A.F."/>
            <person name="Nichols A."/>
            <person name="Cepeda A.J."/>
            <person name="Yan W."/>
            <person name="Fan B."/>
            <person name="Jiang Y."/>
            <person name="Adhikari A."/>
            <person name="Zheng C.-J."/>
            <person name="Schuster L."/>
            <person name="Cowan T.M."/>
            <person name="Smanski M.J."/>
            <person name="Chevrette M.G."/>
            <person name="De Carvalho L.P.S."/>
            <person name="Shen B."/>
        </authorList>
    </citation>
    <scope>NUCLEOTIDE SEQUENCE [LARGE SCALE GENOMIC DNA]</scope>
    <source>
        <strain evidence="2 3">NPDC052347</strain>
    </source>
</reference>
<proteinExistence type="predicted"/>
<keyword evidence="1" id="KW-0472">Membrane</keyword>
<evidence type="ECO:0000313" key="2">
    <source>
        <dbReference type="EMBL" id="MEV5509243.1"/>
    </source>
</evidence>
<organism evidence="2 3">
    <name type="scientific">Streptomyces orinoci</name>
    <name type="common">Streptoverticillium orinoci</name>
    <dbReference type="NCBI Taxonomy" id="67339"/>
    <lineage>
        <taxon>Bacteria</taxon>
        <taxon>Bacillati</taxon>
        <taxon>Actinomycetota</taxon>
        <taxon>Actinomycetes</taxon>
        <taxon>Kitasatosporales</taxon>
        <taxon>Streptomycetaceae</taxon>
        <taxon>Streptomyces</taxon>
    </lineage>
</organism>